<dbReference type="AlphaFoldDB" id="A0AAN8PDA9"/>
<dbReference type="EMBL" id="JAWJWE010000038">
    <property type="protein sequence ID" value="KAK6623752.1"/>
    <property type="molecule type" value="Genomic_DNA"/>
</dbReference>
<evidence type="ECO:0000313" key="1">
    <source>
        <dbReference type="EMBL" id="KAK6623752.1"/>
    </source>
</evidence>
<reference evidence="1 2" key="1">
    <citation type="submission" date="2023-10" db="EMBL/GenBank/DDBJ databases">
        <title>Genomes of two closely related lineages of the louse Polyplax serrata with different host specificities.</title>
        <authorList>
            <person name="Martinu J."/>
            <person name="Tarabai H."/>
            <person name="Stefka J."/>
            <person name="Hypsa V."/>
        </authorList>
    </citation>
    <scope>NUCLEOTIDE SEQUENCE [LARGE SCALE GENOMIC DNA]</scope>
    <source>
        <strain evidence="1">HR10_N</strain>
    </source>
</reference>
<comment type="caution">
    <text evidence="1">The sequence shown here is derived from an EMBL/GenBank/DDBJ whole genome shotgun (WGS) entry which is preliminary data.</text>
</comment>
<dbReference type="Proteomes" id="UP001372834">
    <property type="component" value="Unassembled WGS sequence"/>
</dbReference>
<name>A0AAN8PDA9_POLSC</name>
<protein>
    <submittedName>
        <fullName evidence="1">Uncharacterized protein</fullName>
    </submittedName>
</protein>
<organism evidence="1 2">
    <name type="scientific">Polyplax serrata</name>
    <name type="common">Common mouse louse</name>
    <dbReference type="NCBI Taxonomy" id="468196"/>
    <lineage>
        <taxon>Eukaryota</taxon>
        <taxon>Metazoa</taxon>
        <taxon>Ecdysozoa</taxon>
        <taxon>Arthropoda</taxon>
        <taxon>Hexapoda</taxon>
        <taxon>Insecta</taxon>
        <taxon>Pterygota</taxon>
        <taxon>Neoptera</taxon>
        <taxon>Paraneoptera</taxon>
        <taxon>Psocodea</taxon>
        <taxon>Troctomorpha</taxon>
        <taxon>Phthiraptera</taxon>
        <taxon>Anoplura</taxon>
        <taxon>Polyplacidae</taxon>
        <taxon>Polyplax</taxon>
    </lineage>
</organism>
<gene>
    <name evidence="1" type="ORF">RUM43_009605</name>
</gene>
<feature type="non-terminal residue" evidence="1">
    <location>
        <position position="58"/>
    </location>
</feature>
<sequence>MACRGKGQKEFSVFATDKGHGLNRSSAEYPKMRGFIILDHVNRKRLFLSLKCRSTLAH</sequence>
<evidence type="ECO:0000313" key="2">
    <source>
        <dbReference type="Proteomes" id="UP001372834"/>
    </source>
</evidence>
<proteinExistence type="predicted"/>
<accession>A0AAN8PDA9</accession>